<protein>
    <submittedName>
        <fullName evidence="1">Uncharacterized protein</fullName>
    </submittedName>
</protein>
<keyword evidence="2" id="KW-1185">Reference proteome</keyword>
<proteinExistence type="predicted"/>
<name>B9SZ28_RICCO</name>
<dbReference type="InParanoid" id="B9SZ28"/>
<dbReference type="EMBL" id="EQ974264">
    <property type="protein sequence ID" value="EEF31144.1"/>
    <property type="molecule type" value="Genomic_DNA"/>
</dbReference>
<reference evidence="2" key="1">
    <citation type="journal article" date="2010" name="Nat. Biotechnol.">
        <title>Draft genome sequence of the oilseed species Ricinus communis.</title>
        <authorList>
            <person name="Chan A.P."/>
            <person name="Crabtree J."/>
            <person name="Zhao Q."/>
            <person name="Lorenzi H."/>
            <person name="Orvis J."/>
            <person name="Puiu D."/>
            <person name="Melake-Berhan A."/>
            <person name="Jones K.M."/>
            <person name="Redman J."/>
            <person name="Chen G."/>
            <person name="Cahoon E.B."/>
            <person name="Gedil M."/>
            <person name="Stanke M."/>
            <person name="Haas B.J."/>
            <person name="Wortman J.R."/>
            <person name="Fraser-Liggett C.M."/>
            <person name="Ravel J."/>
            <person name="Rabinowicz P.D."/>
        </authorList>
    </citation>
    <scope>NUCLEOTIDE SEQUENCE [LARGE SCALE GENOMIC DNA]</scope>
    <source>
        <strain evidence="2">cv. Hale</strain>
    </source>
</reference>
<dbReference type="Proteomes" id="UP000008311">
    <property type="component" value="Unassembled WGS sequence"/>
</dbReference>
<organism evidence="1 2">
    <name type="scientific">Ricinus communis</name>
    <name type="common">Castor bean</name>
    <dbReference type="NCBI Taxonomy" id="3988"/>
    <lineage>
        <taxon>Eukaryota</taxon>
        <taxon>Viridiplantae</taxon>
        <taxon>Streptophyta</taxon>
        <taxon>Embryophyta</taxon>
        <taxon>Tracheophyta</taxon>
        <taxon>Spermatophyta</taxon>
        <taxon>Magnoliopsida</taxon>
        <taxon>eudicotyledons</taxon>
        <taxon>Gunneridae</taxon>
        <taxon>Pentapetalae</taxon>
        <taxon>rosids</taxon>
        <taxon>fabids</taxon>
        <taxon>Malpighiales</taxon>
        <taxon>Euphorbiaceae</taxon>
        <taxon>Acalyphoideae</taxon>
        <taxon>Acalypheae</taxon>
        <taxon>Ricinus</taxon>
    </lineage>
</organism>
<dbReference type="AlphaFoldDB" id="B9SZ28"/>
<evidence type="ECO:0000313" key="1">
    <source>
        <dbReference type="EMBL" id="EEF31144.1"/>
    </source>
</evidence>
<accession>B9SZ28</accession>
<sequence length="111" mass="12339">MANNETFSIYFYHGGRLVNVGRNKVLQGLVVIPLCKMIQRVMKMLNFISKGCDMVVEGGKVIEKNVANNQGVARLEKEVGLEDEIGLEEVAGVAQLCHNHIQLAQLQMKNI</sequence>
<evidence type="ECO:0000313" key="2">
    <source>
        <dbReference type="Proteomes" id="UP000008311"/>
    </source>
</evidence>
<gene>
    <name evidence="1" type="ORF">RCOM_0494150</name>
</gene>